<name>A0ABP8A6K6_9MICO</name>
<dbReference type="Gene3D" id="3.30.1120.70">
    <property type="match status" value="1"/>
</dbReference>
<evidence type="ECO:0000313" key="2">
    <source>
        <dbReference type="Proteomes" id="UP001501079"/>
    </source>
</evidence>
<evidence type="ECO:0008006" key="3">
    <source>
        <dbReference type="Google" id="ProtNLM"/>
    </source>
</evidence>
<proteinExistence type="predicted"/>
<dbReference type="EMBL" id="BAABBW010000005">
    <property type="protein sequence ID" value="GAA4178958.1"/>
    <property type="molecule type" value="Genomic_DNA"/>
</dbReference>
<dbReference type="Proteomes" id="UP001501079">
    <property type="component" value="Unassembled WGS sequence"/>
</dbReference>
<evidence type="ECO:0000313" key="1">
    <source>
        <dbReference type="EMBL" id="GAA4178958.1"/>
    </source>
</evidence>
<reference evidence="2" key="1">
    <citation type="journal article" date="2019" name="Int. J. Syst. Evol. Microbiol.">
        <title>The Global Catalogue of Microorganisms (GCM) 10K type strain sequencing project: providing services to taxonomists for standard genome sequencing and annotation.</title>
        <authorList>
            <consortium name="The Broad Institute Genomics Platform"/>
            <consortium name="The Broad Institute Genome Sequencing Center for Infectious Disease"/>
            <person name="Wu L."/>
            <person name="Ma J."/>
        </authorList>
    </citation>
    <scope>NUCLEOTIDE SEQUENCE [LARGE SCALE GENOMIC DNA]</scope>
    <source>
        <strain evidence="2">JCM 17591</strain>
    </source>
</reference>
<dbReference type="Gene3D" id="1.20.1270.210">
    <property type="match status" value="1"/>
</dbReference>
<dbReference type="InterPro" id="IPR006944">
    <property type="entry name" value="Phage/GTA_portal"/>
</dbReference>
<comment type="caution">
    <text evidence="1">The sequence shown here is derived from an EMBL/GenBank/DDBJ whole genome shotgun (WGS) entry which is preliminary data.</text>
</comment>
<protein>
    <recommendedName>
        <fullName evidence="3">Phage portal protein</fullName>
    </recommendedName>
</protein>
<organism evidence="1 2">
    <name type="scientific">Gryllotalpicola koreensis</name>
    <dbReference type="NCBI Taxonomy" id="993086"/>
    <lineage>
        <taxon>Bacteria</taxon>
        <taxon>Bacillati</taxon>
        <taxon>Actinomycetota</taxon>
        <taxon>Actinomycetes</taxon>
        <taxon>Micrococcales</taxon>
        <taxon>Microbacteriaceae</taxon>
        <taxon>Gryllotalpicola</taxon>
    </lineage>
</organism>
<gene>
    <name evidence="1" type="ORF">GCM10022287_30420</name>
</gene>
<dbReference type="Gene3D" id="3.40.140.120">
    <property type="match status" value="1"/>
</dbReference>
<sequence length="383" mass="42440">MVENVGAVTSIADRLGYGLAARAVALGDAGPAIQDAADLASPWSPDPLGELTFENLFHSIAPFVHVSRQRALKISTVAKAQQYIAMIGRMPLRARMVADGTLAPLQPSLLRQPERGRPRSLTLTWTADALLFHPATWWIVRERDFYQWPTFVEWVPQHEAQLDSDGRLVRAFGQRVDARDIIEFTAPDGGLLSHANESLKRMIILQRAVARAEANPVPSIDLHNDGDALDDDQIDKLIDRWTQARAEGKGVGYTSKAITAKVLGQAAEQLLIDGRKQLDLEITRHTGFPAWALDVEVNAGGSLTYSNPASRWRDLLNVGMDPIMTAIADRLGMPDVTPGTQYVEFDTDRFTRDDMKTRFEAYKVGIDGGFITTDQIKQWEGWA</sequence>
<accession>A0ABP8A6K6</accession>
<dbReference type="Pfam" id="PF04860">
    <property type="entry name" value="Phage_portal"/>
    <property type="match status" value="1"/>
</dbReference>
<keyword evidence="2" id="KW-1185">Reference proteome</keyword>